<proteinExistence type="predicted"/>
<feature type="coiled-coil region" evidence="1">
    <location>
        <begin position="27"/>
        <end position="83"/>
    </location>
</feature>
<keyword evidence="1" id="KW-0175">Coiled coil</keyword>
<reference evidence="3" key="1">
    <citation type="journal article" date="2021" name="Proc. Natl. Acad. Sci. U.S.A.">
        <title>A Catalog of Tens of Thousands of Viruses from Human Metagenomes Reveals Hidden Associations with Chronic Diseases.</title>
        <authorList>
            <person name="Tisza M.J."/>
            <person name="Buck C.B."/>
        </authorList>
    </citation>
    <scope>NUCLEOTIDE SEQUENCE</scope>
    <source>
        <strain evidence="3">CtLNL10</strain>
    </source>
</reference>
<evidence type="ECO:0000256" key="1">
    <source>
        <dbReference type="SAM" id="Coils"/>
    </source>
</evidence>
<feature type="region of interest" description="Disordered" evidence="2">
    <location>
        <begin position="152"/>
        <end position="195"/>
    </location>
</feature>
<protein>
    <submittedName>
        <fullName evidence="3">Minor structural protein</fullName>
    </submittedName>
</protein>
<sequence>MKTEDLQAQGLNEDQIKYVFAENGKDIAAEKKRADTAEKDRDSWKNRAETAENTLKGFEGKDFDAIQKDRDEWKQKAETAEADYKQQIYDRDFSDALSTAMESYKFSSDYAKTAVMAEIKSAGLKLLDGKIIGLNDMIESIKAKDASAFVTESQEEKAKFTTPPGQKPKEGTKYTPEQLMKMKNQNPGLDISQYI</sequence>
<name>A0A8S5Q3V6_9CAUD</name>
<dbReference type="GO" id="GO:0019069">
    <property type="term" value="P:viral capsid assembly"/>
    <property type="evidence" value="ECO:0007669"/>
    <property type="project" value="InterPro"/>
</dbReference>
<dbReference type="Pfam" id="PF06810">
    <property type="entry name" value="Phage_scaffold"/>
    <property type="match status" value="1"/>
</dbReference>
<dbReference type="InterPro" id="IPR009636">
    <property type="entry name" value="SCAF"/>
</dbReference>
<accession>A0A8S5Q3V6</accession>
<organism evidence="3">
    <name type="scientific">Siphoviridae sp. ctLNL10</name>
    <dbReference type="NCBI Taxonomy" id="2825453"/>
    <lineage>
        <taxon>Viruses</taxon>
        <taxon>Duplodnaviria</taxon>
        <taxon>Heunggongvirae</taxon>
        <taxon>Uroviricota</taxon>
        <taxon>Caudoviricetes</taxon>
    </lineage>
</organism>
<dbReference type="EMBL" id="BK015570">
    <property type="protein sequence ID" value="DAE13810.1"/>
    <property type="molecule type" value="Genomic_DNA"/>
</dbReference>
<evidence type="ECO:0000256" key="2">
    <source>
        <dbReference type="SAM" id="MobiDB-lite"/>
    </source>
</evidence>
<evidence type="ECO:0000313" key="3">
    <source>
        <dbReference type="EMBL" id="DAE13810.1"/>
    </source>
</evidence>